<dbReference type="SUPFAM" id="SSF49899">
    <property type="entry name" value="Concanavalin A-like lectins/glucanases"/>
    <property type="match status" value="1"/>
</dbReference>
<dbReference type="EMBL" id="JANBPY010002346">
    <property type="protein sequence ID" value="KAJ1955398.1"/>
    <property type="molecule type" value="Genomic_DNA"/>
</dbReference>
<evidence type="ECO:0000256" key="2">
    <source>
        <dbReference type="ARBA" id="ARBA00022801"/>
    </source>
</evidence>
<dbReference type="PANTHER" id="PTHR10963">
    <property type="entry name" value="GLYCOSYL HYDROLASE-RELATED"/>
    <property type="match status" value="1"/>
</dbReference>
<dbReference type="InterPro" id="IPR000757">
    <property type="entry name" value="Beta-glucanase-like"/>
</dbReference>
<dbReference type="PROSITE" id="PS51762">
    <property type="entry name" value="GH16_2"/>
    <property type="match status" value="1"/>
</dbReference>
<evidence type="ECO:0000259" key="4">
    <source>
        <dbReference type="PROSITE" id="PS51762"/>
    </source>
</evidence>
<dbReference type="InterPro" id="IPR050546">
    <property type="entry name" value="Glycosyl_Hydrlase_16"/>
</dbReference>
<sequence length="176" mass="19951">MKEYPVDGGDTVGTFHNYEILWNPSYIEWKVDGKVVRRLERDSTLRDGVYQFPYRPSLVQFSIWDANQVGEGTEEWAGGATDWSKPNQRFTMYIDEVSISCHYKGNKTGEDWPWDNMEDITGTKPSNRTPVTSIKNQPTSVFLGDGSEFDNGVSATGFTPHIMSGLALFTILAQFY</sequence>
<evidence type="ECO:0000313" key="5">
    <source>
        <dbReference type="EMBL" id="KAJ1955398.1"/>
    </source>
</evidence>
<evidence type="ECO:0000313" key="6">
    <source>
        <dbReference type="Proteomes" id="UP001150925"/>
    </source>
</evidence>
<feature type="domain" description="GH16" evidence="4">
    <location>
        <begin position="1"/>
        <end position="105"/>
    </location>
</feature>
<dbReference type="OrthoDB" id="4781at2759"/>
<comment type="caution">
    <text evidence="5">The sequence shown here is derived from an EMBL/GenBank/DDBJ whole genome shotgun (WGS) entry which is preliminary data.</text>
</comment>
<evidence type="ECO:0000256" key="3">
    <source>
        <dbReference type="ARBA" id="ARBA00023295"/>
    </source>
</evidence>
<dbReference type="PANTHER" id="PTHR10963:SF22">
    <property type="entry name" value="GLYCOSIDASE CRH2-RELATED"/>
    <property type="match status" value="1"/>
</dbReference>
<dbReference type="GO" id="GO:0004553">
    <property type="term" value="F:hydrolase activity, hydrolyzing O-glycosyl compounds"/>
    <property type="evidence" value="ECO:0007669"/>
    <property type="project" value="InterPro"/>
</dbReference>
<dbReference type="GO" id="GO:0005975">
    <property type="term" value="P:carbohydrate metabolic process"/>
    <property type="evidence" value="ECO:0007669"/>
    <property type="project" value="InterPro"/>
</dbReference>
<proteinExistence type="predicted"/>
<keyword evidence="2" id="KW-0378">Hydrolase</keyword>
<organism evidence="5 6">
    <name type="scientific">Dispira parvispora</name>
    <dbReference type="NCBI Taxonomy" id="1520584"/>
    <lineage>
        <taxon>Eukaryota</taxon>
        <taxon>Fungi</taxon>
        <taxon>Fungi incertae sedis</taxon>
        <taxon>Zoopagomycota</taxon>
        <taxon>Kickxellomycotina</taxon>
        <taxon>Dimargaritomycetes</taxon>
        <taxon>Dimargaritales</taxon>
        <taxon>Dimargaritaceae</taxon>
        <taxon>Dispira</taxon>
    </lineage>
</organism>
<keyword evidence="3 5" id="KW-0326">Glycosidase</keyword>
<keyword evidence="6" id="KW-1185">Reference proteome</keyword>
<protein>
    <submittedName>
        <fullName evidence="5">Glycosidase CRH2</fullName>
    </submittedName>
</protein>
<gene>
    <name evidence="5" type="primary">UTR2_3</name>
    <name evidence="5" type="ORF">IWQ62_005543</name>
</gene>
<dbReference type="AlphaFoldDB" id="A0A9W8AQ89"/>
<reference evidence="5" key="1">
    <citation type="submission" date="2022-07" db="EMBL/GenBank/DDBJ databases">
        <title>Phylogenomic reconstructions and comparative analyses of Kickxellomycotina fungi.</title>
        <authorList>
            <person name="Reynolds N.K."/>
            <person name="Stajich J.E."/>
            <person name="Barry K."/>
            <person name="Grigoriev I.V."/>
            <person name="Crous P."/>
            <person name="Smith M.E."/>
        </authorList>
    </citation>
    <scope>NUCLEOTIDE SEQUENCE</scope>
    <source>
        <strain evidence="5">RSA 1196</strain>
    </source>
</reference>
<dbReference type="Proteomes" id="UP001150925">
    <property type="component" value="Unassembled WGS sequence"/>
</dbReference>
<accession>A0A9W8AQ89</accession>
<dbReference type="InterPro" id="IPR013320">
    <property type="entry name" value="ConA-like_dom_sf"/>
</dbReference>
<evidence type="ECO:0000256" key="1">
    <source>
        <dbReference type="ARBA" id="ARBA00022729"/>
    </source>
</evidence>
<dbReference type="Gene3D" id="2.60.120.200">
    <property type="match status" value="1"/>
</dbReference>
<dbReference type="Pfam" id="PF00722">
    <property type="entry name" value="Glyco_hydro_16"/>
    <property type="match status" value="1"/>
</dbReference>
<name>A0A9W8AQ89_9FUNG</name>
<keyword evidence="1" id="KW-0732">Signal</keyword>